<dbReference type="GO" id="GO:0007266">
    <property type="term" value="P:Rho protein signal transduction"/>
    <property type="evidence" value="ECO:0007669"/>
    <property type="project" value="InterPro"/>
</dbReference>
<feature type="compositionally biased region" description="Low complexity" evidence="5">
    <location>
        <begin position="79"/>
        <end position="89"/>
    </location>
</feature>
<dbReference type="PANTHER" id="PTHR10980">
    <property type="entry name" value="RHO GDP-DISSOCIATION INHIBITOR"/>
    <property type="match status" value="1"/>
</dbReference>
<gene>
    <name evidence="6" type="ORF">KP509_31G032800</name>
</gene>
<dbReference type="OrthoDB" id="1683373at2759"/>
<evidence type="ECO:0000256" key="2">
    <source>
        <dbReference type="ARBA" id="ARBA00009758"/>
    </source>
</evidence>
<comment type="similarity">
    <text evidence="2">Belongs to the Rho GDI family.</text>
</comment>
<proteinExistence type="inferred from homology"/>
<dbReference type="AlphaFoldDB" id="A0A8T2QWY2"/>
<comment type="caution">
    <text evidence="6">The sequence shown here is derived from an EMBL/GenBank/DDBJ whole genome shotgun (WGS) entry which is preliminary data.</text>
</comment>
<dbReference type="EMBL" id="CM035436">
    <property type="protein sequence ID" value="KAH7288589.1"/>
    <property type="molecule type" value="Genomic_DNA"/>
</dbReference>
<evidence type="ECO:0000256" key="5">
    <source>
        <dbReference type="SAM" id="MobiDB-lite"/>
    </source>
</evidence>
<comment type="subcellular location">
    <subcellularLocation>
        <location evidence="1">Cytoplasm</location>
    </subcellularLocation>
</comment>
<keyword evidence="7" id="KW-1185">Reference proteome</keyword>
<feature type="region of interest" description="Disordered" evidence="5">
    <location>
        <begin position="76"/>
        <end position="132"/>
    </location>
</feature>
<dbReference type="FunFam" id="2.70.50.30:FF:000004">
    <property type="entry name" value="Rho GDP-dissociation inhibitor 1"/>
    <property type="match status" value="1"/>
</dbReference>
<dbReference type="InterPro" id="IPR014756">
    <property type="entry name" value="Ig_E-set"/>
</dbReference>
<dbReference type="InterPro" id="IPR000406">
    <property type="entry name" value="Rho_GDI"/>
</dbReference>
<organism evidence="6 7">
    <name type="scientific">Ceratopteris richardii</name>
    <name type="common">Triangle waterfern</name>
    <dbReference type="NCBI Taxonomy" id="49495"/>
    <lineage>
        <taxon>Eukaryota</taxon>
        <taxon>Viridiplantae</taxon>
        <taxon>Streptophyta</taxon>
        <taxon>Embryophyta</taxon>
        <taxon>Tracheophyta</taxon>
        <taxon>Polypodiopsida</taxon>
        <taxon>Polypodiidae</taxon>
        <taxon>Polypodiales</taxon>
        <taxon>Pteridineae</taxon>
        <taxon>Pteridaceae</taxon>
        <taxon>Parkerioideae</taxon>
        <taxon>Ceratopteris</taxon>
    </lineage>
</organism>
<sequence length="333" mass="37201">MWTHTCSLALFISQTHTYRRLLSGKAYVPPICVYLPTSVSVSVNLRWSTEELLDLSLAELSSPSYHHKMSIVLESPNNSSTTTATSASADLNSPSVNDREVLPRPLTSAVNGVSGAGPSSCDDPSRERLSRQLSTASFQDLDEEDAAQSPTAAHGEDFVLGPLLPLKQQLDKDNDDESLRRWKQQLLGSIHLDGVPDIAHPEVNMQSLSILSPGRQDIVIDLPITSSYKTHLFTLKEGSIYRLKFTFSVHHNLVSGLTYIHTVWKNGIRVDNTRVMLGTYAPQREPYVVILDEETTPSGYLARGSYTAKTKFVDDDKRCHFEIEHRFDICKEW</sequence>
<dbReference type="GO" id="GO:0005096">
    <property type="term" value="F:GTPase activator activity"/>
    <property type="evidence" value="ECO:0007669"/>
    <property type="project" value="UniProtKB-KW"/>
</dbReference>
<evidence type="ECO:0000256" key="4">
    <source>
        <dbReference type="ARBA" id="ARBA00022490"/>
    </source>
</evidence>
<evidence type="ECO:0008006" key="8">
    <source>
        <dbReference type="Google" id="ProtNLM"/>
    </source>
</evidence>
<name>A0A8T2QWY2_CERRI</name>
<dbReference type="GO" id="GO:0005829">
    <property type="term" value="C:cytosol"/>
    <property type="evidence" value="ECO:0007669"/>
    <property type="project" value="TreeGrafter"/>
</dbReference>
<evidence type="ECO:0000256" key="3">
    <source>
        <dbReference type="ARBA" id="ARBA00022468"/>
    </source>
</evidence>
<dbReference type="GO" id="GO:0016020">
    <property type="term" value="C:membrane"/>
    <property type="evidence" value="ECO:0007669"/>
    <property type="project" value="TreeGrafter"/>
</dbReference>
<evidence type="ECO:0000313" key="7">
    <source>
        <dbReference type="Proteomes" id="UP000825935"/>
    </source>
</evidence>
<dbReference type="PANTHER" id="PTHR10980:SF3">
    <property type="entry name" value="LD16419P"/>
    <property type="match status" value="1"/>
</dbReference>
<evidence type="ECO:0000313" key="6">
    <source>
        <dbReference type="EMBL" id="KAH7288589.1"/>
    </source>
</evidence>
<dbReference type="InterPro" id="IPR024792">
    <property type="entry name" value="RhoGDI_dom_sf"/>
</dbReference>
<keyword evidence="3" id="KW-0343">GTPase activation</keyword>
<dbReference type="Pfam" id="PF02115">
    <property type="entry name" value="Rho_GDI"/>
    <property type="match status" value="1"/>
</dbReference>
<reference evidence="6" key="1">
    <citation type="submission" date="2021-08" db="EMBL/GenBank/DDBJ databases">
        <title>WGS assembly of Ceratopteris richardii.</title>
        <authorList>
            <person name="Marchant D.B."/>
            <person name="Chen G."/>
            <person name="Jenkins J."/>
            <person name="Shu S."/>
            <person name="Leebens-Mack J."/>
            <person name="Grimwood J."/>
            <person name="Schmutz J."/>
            <person name="Soltis P."/>
            <person name="Soltis D."/>
            <person name="Chen Z.-H."/>
        </authorList>
    </citation>
    <scope>NUCLEOTIDE SEQUENCE</scope>
    <source>
        <strain evidence="6">Whitten #5841</strain>
        <tissue evidence="6">Leaf</tissue>
    </source>
</reference>
<dbReference type="SUPFAM" id="SSF81296">
    <property type="entry name" value="E set domains"/>
    <property type="match status" value="1"/>
</dbReference>
<dbReference type="GO" id="GO:0005094">
    <property type="term" value="F:Rho GDP-dissociation inhibitor activity"/>
    <property type="evidence" value="ECO:0007669"/>
    <property type="project" value="InterPro"/>
</dbReference>
<keyword evidence="4" id="KW-0963">Cytoplasm</keyword>
<dbReference type="OMA" id="WSPEISM"/>
<protein>
    <recommendedName>
        <fullName evidence="8">Rho GDP-dissociation inhibitor 1</fullName>
    </recommendedName>
</protein>
<dbReference type="Gene3D" id="2.70.50.30">
    <property type="entry name" value="Coagulation Factor XIII, subunit A, domain 1"/>
    <property type="match status" value="1"/>
</dbReference>
<accession>A0A8T2QWY2</accession>
<evidence type="ECO:0000256" key="1">
    <source>
        <dbReference type="ARBA" id="ARBA00004496"/>
    </source>
</evidence>
<dbReference type="PRINTS" id="PR00492">
    <property type="entry name" value="RHOGDI"/>
</dbReference>
<dbReference type="Proteomes" id="UP000825935">
    <property type="component" value="Chromosome 31"/>
</dbReference>